<gene>
    <name evidence="1" type="ORF">BaRGS_00021174</name>
</gene>
<evidence type="ECO:0000313" key="1">
    <source>
        <dbReference type="EMBL" id="KAK7487624.1"/>
    </source>
</evidence>
<sequence length="106" mass="11812">MENKYPPGSGTVQYGYCRQESFLPVCVESTVETGTVRELGNLAMDVPISLLRMLTVSLQFVLCDGCLGQDDLSRAWWRHKQLEPSSACPIYLLGMLKDLTAVCPLR</sequence>
<name>A0ABD0KKB0_9CAEN</name>
<accession>A0ABD0KKB0</accession>
<evidence type="ECO:0000313" key="2">
    <source>
        <dbReference type="Proteomes" id="UP001519460"/>
    </source>
</evidence>
<comment type="caution">
    <text evidence="1">The sequence shown here is derived from an EMBL/GenBank/DDBJ whole genome shotgun (WGS) entry which is preliminary data.</text>
</comment>
<reference evidence="1 2" key="1">
    <citation type="journal article" date="2023" name="Sci. Data">
        <title>Genome assembly of the Korean intertidal mud-creeper Batillaria attramentaria.</title>
        <authorList>
            <person name="Patra A.K."/>
            <person name="Ho P.T."/>
            <person name="Jun S."/>
            <person name="Lee S.J."/>
            <person name="Kim Y."/>
            <person name="Won Y.J."/>
        </authorList>
    </citation>
    <scope>NUCLEOTIDE SEQUENCE [LARGE SCALE GENOMIC DNA]</scope>
    <source>
        <strain evidence="1">Wonlab-2016</strain>
    </source>
</reference>
<keyword evidence="2" id="KW-1185">Reference proteome</keyword>
<organism evidence="1 2">
    <name type="scientific">Batillaria attramentaria</name>
    <dbReference type="NCBI Taxonomy" id="370345"/>
    <lineage>
        <taxon>Eukaryota</taxon>
        <taxon>Metazoa</taxon>
        <taxon>Spiralia</taxon>
        <taxon>Lophotrochozoa</taxon>
        <taxon>Mollusca</taxon>
        <taxon>Gastropoda</taxon>
        <taxon>Caenogastropoda</taxon>
        <taxon>Sorbeoconcha</taxon>
        <taxon>Cerithioidea</taxon>
        <taxon>Batillariidae</taxon>
        <taxon>Batillaria</taxon>
    </lineage>
</organism>
<dbReference type="AlphaFoldDB" id="A0ABD0KKB0"/>
<dbReference type="Proteomes" id="UP001519460">
    <property type="component" value="Unassembled WGS sequence"/>
</dbReference>
<protein>
    <submittedName>
        <fullName evidence="1">Uncharacterized protein</fullName>
    </submittedName>
</protein>
<proteinExistence type="predicted"/>
<dbReference type="EMBL" id="JACVVK020000162">
    <property type="protein sequence ID" value="KAK7487624.1"/>
    <property type="molecule type" value="Genomic_DNA"/>
</dbReference>